<feature type="region of interest" description="Disordered" evidence="1">
    <location>
        <begin position="123"/>
        <end position="394"/>
    </location>
</feature>
<feature type="compositionally biased region" description="Low complexity" evidence="1">
    <location>
        <begin position="852"/>
        <end position="866"/>
    </location>
</feature>
<feature type="compositionally biased region" description="Low complexity" evidence="1">
    <location>
        <begin position="162"/>
        <end position="172"/>
    </location>
</feature>
<feature type="compositionally biased region" description="Basic and acidic residues" evidence="1">
    <location>
        <begin position="369"/>
        <end position="386"/>
    </location>
</feature>
<dbReference type="PANTHER" id="PTHR20992">
    <property type="entry name" value="AT15442P-RELATED"/>
    <property type="match status" value="1"/>
</dbReference>
<keyword evidence="4" id="KW-1185">Reference proteome</keyword>
<feature type="transmembrane region" description="Helical" evidence="2">
    <location>
        <begin position="653"/>
        <end position="674"/>
    </location>
</feature>
<organism evidence="3 4">
    <name type="scientific">Cafeteria roenbergensis</name>
    <name type="common">Marine flagellate</name>
    <dbReference type="NCBI Taxonomy" id="33653"/>
    <lineage>
        <taxon>Eukaryota</taxon>
        <taxon>Sar</taxon>
        <taxon>Stramenopiles</taxon>
        <taxon>Bigyra</taxon>
        <taxon>Opalozoa</taxon>
        <taxon>Bicosoecida</taxon>
        <taxon>Cafeteriaceae</taxon>
        <taxon>Cafeteria</taxon>
    </lineage>
</organism>
<feature type="transmembrane region" description="Helical" evidence="2">
    <location>
        <begin position="616"/>
        <end position="641"/>
    </location>
</feature>
<feature type="compositionally biased region" description="Low complexity" evidence="1">
    <location>
        <begin position="1181"/>
        <end position="1196"/>
    </location>
</feature>
<feature type="compositionally biased region" description="Gly residues" evidence="1">
    <location>
        <begin position="345"/>
        <end position="364"/>
    </location>
</feature>
<gene>
    <name evidence="3" type="ORF">FNF29_04265</name>
</gene>
<dbReference type="PANTHER" id="PTHR20992:SF9">
    <property type="entry name" value="AT15442P-RELATED"/>
    <property type="match status" value="1"/>
</dbReference>
<feature type="compositionally biased region" description="Low complexity" evidence="1">
    <location>
        <begin position="204"/>
        <end position="221"/>
    </location>
</feature>
<keyword evidence="2" id="KW-0812">Transmembrane</keyword>
<feature type="transmembrane region" description="Helical" evidence="2">
    <location>
        <begin position="773"/>
        <end position="796"/>
    </location>
</feature>
<feature type="region of interest" description="Disordered" evidence="1">
    <location>
        <begin position="895"/>
        <end position="1067"/>
    </location>
</feature>
<feature type="region of interest" description="Disordered" evidence="1">
    <location>
        <begin position="825"/>
        <end position="877"/>
    </location>
</feature>
<feature type="compositionally biased region" description="Basic and acidic residues" evidence="1">
    <location>
        <begin position="305"/>
        <end position="316"/>
    </location>
</feature>
<feature type="compositionally biased region" description="Basic and acidic residues" evidence="1">
    <location>
        <begin position="268"/>
        <end position="277"/>
    </location>
</feature>
<dbReference type="EMBL" id="VLTN01000024">
    <property type="protein sequence ID" value="KAA0151859.1"/>
    <property type="molecule type" value="Genomic_DNA"/>
</dbReference>
<sequence>MAFQFVLWIPEVAMVPKGVLVDRPAEAPTPQGACADAKAAAMAAEREAVAAATAMPTTEEDDQLLMPPMHELFAGKATELVRVRLLALAKLVFSSDPSFAQLSPDRLVHDLHVLDASAWPALPAQEAAGPGPSPPPLPLGPQSAAPDSSSPLPRPTPRPHDPSASAADSAPAMPGHASTASKLVVGDGGAGLSPPSGMRADLRASSGSPPASASSPGMSDSKAAAGSCVGGAADATAAPSAAPGDAAKSDAARGASPAEQPSSEAAEQAEKRAKQEEQAAAAAGEGDREAVADDCVTAGVAAKADAADKEDAEKAQAAEAEAEAEANAEAKPATAAFSAVPSSSSGGGGGGGSGGGASPAGGSSGKTASEAKKEEETERAAEEEAQRAAAAVGESLADRANSAGAGEGVAALAAMAPGDEAVAATGGSGGAGLPDPDGAGDDEDGADAPVPFAARDDVRMARPTAADVGTGRGAMVMFRTIPGEADHVLALLAEQLGIGRDDLPQCGTVSIMSVELTKPRSAMLAPLPDESSEEEEDEATPGPGGIGQGQSRKGGSVASRASGKMPPRAKVRARVLVDKILDQIAQGAALSFDYVAMVSVASVLAGVGLATNNAVVIVASMLVSPLMAPVLALTFGIFICDLRLARIGAVTELVGLVICVLFGFMTGLVIAPLAEHADITGGVWPTSEMTSRGTDLGLIVGVVVAIASGCGVALGIAGNNVSGLVGVAISASLLPPIVNAGMLWAYSLSLLWLDGPVATASRPTWRVLIDQGGLSLALALVNIGCILVSATGMFWIKEVAPIAGKSLLFSGTTAAVRRMFVSRIGQEGATPPGPAGASGPDTPQGGQIGAEGVAQADGAKAGGQAKPVPPPPRPRPIGAQRALRLIIDSGWNIDPAQAGKRAKGKRLAGTTATAGMSEEPSGVAAMGGSRTANNSVRLPSGGGGGSGGADAGRRGAAARSMRDMGGSAHHTVGYGPSALRRRNASDAVAPSSDPRGMPPAWRDHHHHHHHSHRRRRKVEVRDDNFGIKAKRRVGAGSADGHGRRKSRRGLGAAKAGNDLSDDEEDDEFDSFTVTRQLDMSDFGGRSMLYRPSTLRGQVDASLAAEAAGGKGADRMALTEIMSRLARTRAEAAAEDDDDSESSSDEAPAAAPAPTRPAPRGVSDGYQPRTHAHRARHHDHSAGAGASLDAASGSAYGHQRTLGATQALSQRRMGAAPKRTSLQQMGWQ</sequence>
<keyword evidence="2" id="KW-1133">Transmembrane helix</keyword>
<evidence type="ECO:0000313" key="3">
    <source>
        <dbReference type="EMBL" id="KAA0151859.1"/>
    </source>
</evidence>
<feature type="compositionally biased region" description="Basic residues" evidence="1">
    <location>
        <begin position="1003"/>
        <end position="1018"/>
    </location>
</feature>
<feature type="compositionally biased region" description="Acidic residues" evidence="1">
    <location>
        <begin position="1132"/>
        <end position="1143"/>
    </location>
</feature>
<feature type="compositionally biased region" description="Gly residues" evidence="1">
    <location>
        <begin position="940"/>
        <end position="950"/>
    </location>
</feature>
<keyword evidence="2" id="KW-0472">Membrane</keyword>
<proteinExistence type="predicted"/>
<dbReference type="InterPro" id="IPR005240">
    <property type="entry name" value="DUF389"/>
</dbReference>
<name>A0A5A8CGV0_CAFRO</name>
<dbReference type="Pfam" id="PF04087">
    <property type="entry name" value="DUF389"/>
    <property type="match status" value="1"/>
</dbReference>
<feature type="transmembrane region" description="Helical" evidence="2">
    <location>
        <begin position="694"/>
        <end position="717"/>
    </location>
</feature>
<dbReference type="Proteomes" id="UP000323011">
    <property type="component" value="Unassembled WGS sequence"/>
</dbReference>
<feature type="compositionally biased region" description="Low complexity" evidence="1">
    <location>
        <begin position="230"/>
        <end position="246"/>
    </location>
</feature>
<protein>
    <recommendedName>
        <fullName evidence="5">DUF389 domain-containing protein</fullName>
    </recommendedName>
</protein>
<feature type="compositionally biased region" description="Low complexity" evidence="1">
    <location>
        <begin position="327"/>
        <end position="344"/>
    </location>
</feature>
<feature type="transmembrane region" description="Helical" evidence="2">
    <location>
        <begin position="589"/>
        <end position="610"/>
    </location>
</feature>
<feature type="region of interest" description="Disordered" evidence="1">
    <location>
        <begin position="422"/>
        <end position="455"/>
    </location>
</feature>
<evidence type="ECO:0000313" key="4">
    <source>
        <dbReference type="Proteomes" id="UP000323011"/>
    </source>
</evidence>
<evidence type="ECO:0000256" key="2">
    <source>
        <dbReference type="SAM" id="Phobius"/>
    </source>
</evidence>
<reference evidence="3 4" key="1">
    <citation type="submission" date="2019-07" db="EMBL/GenBank/DDBJ databases">
        <title>Genomes of Cafeteria roenbergensis.</title>
        <authorList>
            <person name="Fischer M.G."/>
            <person name="Hackl T."/>
            <person name="Roman M."/>
        </authorList>
    </citation>
    <scope>NUCLEOTIDE SEQUENCE [LARGE SCALE GENOMIC DNA]</scope>
    <source>
        <strain evidence="3 4">BVI</strain>
    </source>
</reference>
<comment type="caution">
    <text evidence="3">The sequence shown here is derived from an EMBL/GenBank/DDBJ whole genome shotgun (WGS) entry which is preliminary data.</text>
</comment>
<feature type="region of interest" description="Disordered" evidence="1">
    <location>
        <begin position="521"/>
        <end position="566"/>
    </location>
</feature>
<feature type="compositionally biased region" description="Low complexity" evidence="1">
    <location>
        <begin position="140"/>
        <end position="151"/>
    </location>
</feature>
<evidence type="ECO:0000256" key="1">
    <source>
        <dbReference type="SAM" id="MobiDB-lite"/>
    </source>
</evidence>
<dbReference type="AlphaFoldDB" id="A0A5A8CGV0"/>
<feature type="compositionally biased region" description="Acidic residues" evidence="1">
    <location>
        <begin position="530"/>
        <end position="539"/>
    </location>
</feature>
<feature type="compositionally biased region" description="Low complexity" evidence="1">
    <location>
        <begin position="954"/>
        <end position="966"/>
    </location>
</feature>
<feature type="compositionally biased region" description="Low complexity" evidence="1">
    <location>
        <begin position="255"/>
        <end position="266"/>
    </location>
</feature>
<accession>A0A5A8CGV0</accession>
<evidence type="ECO:0008006" key="5">
    <source>
        <dbReference type="Google" id="ProtNLM"/>
    </source>
</evidence>
<feature type="compositionally biased region" description="Basic residues" evidence="1">
    <location>
        <begin position="1169"/>
        <end position="1178"/>
    </location>
</feature>
<feature type="transmembrane region" description="Helical" evidence="2">
    <location>
        <begin position="724"/>
        <end position="753"/>
    </location>
</feature>
<feature type="region of interest" description="Disordered" evidence="1">
    <location>
        <begin position="1127"/>
        <end position="1227"/>
    </location>
</feature>